<dbReference type="InterPro" id="IPR027381">
    <property type="entry name" value="LytR/CpsA/Psr_C"/>
</dbReference>
<dbReference type="RefSeq" id="WP_106177398.1">
    <property type="nucleotide sequence ID" value="NZ_PVNH01000002.1"/>
</dbReference>
<feature type="compositionally biased region" description="Acidic residues" evidence="1">
    <location>
        <begin position="101"/>
        <end position="111"/>
    </location>
</feature>
<keyword evidence="4" id="KW-1185">Reference proteome</keyword>
<feature type="compositionally biased region" description="Low complexity" evidence="1">
    <location>
        <begin position="63"/>
        <end position="75"/>
    </location>
</feature>
<feature type="compositionally biased region" description="Low complexity" evidence="1">
    <location>
        <begin position="37"/>
        <end position="55"/>
    </location>
</feature>
<evidence type="ECO:0000313" key="4">
    <source>
        <dbReference type="Proteomes" id="UP000238362"/>
    </source>
</evidence>
<sequence>MSIFDGLSRPARAAGLGLLAVAVVAAVLGGVTLLTGDGEDTAAPSPSPSETTQPGSPGPTQPGQPTTTGPGTATERSPAPTSPAEPGGTGTTRPGQPGEGDGGDGDGDGGADDQQVVAQSVEVRVYNNSTTRGLAARASDEFRAAGWKVVETSNYSSGIIPTSTAYYRPGTSEMKAAKLLAAEFGLRVEPRFEGIADSSPGVIVIVTNDYTGAPKSK</sequence>
<proteinExistence type="predicted"/>
<dbReference type="EMBL" id="PVNH01000002">
    <property type="protein sequence ID" value="PRX50297.1"/>
    <property type="molecule type" value="Genomic_DNA"/>
</dbReference>
<feature type="domain" description="LytR/CpsA/Psr regulator C-terminal" evidence="2">
    <location>
        <begin position="120"/>
        <end position="210"/>
    </location>
</feature>
<gene>
    <name evidence="3" type="ORF">B0I33_102416</name>
</gene>
<dbReference type="OrthoDB" id="4427486at2"/>
<evidence type="ECO:0000259" key="2">
    <source>
        <dbReference type="Pfam" id="PF13399"/>
    </source>
</evidence>
<dbReference type="AlphaFoldDB" id="A0A2T0M159"/>
<name>A0A2T0M159_9PSEU</name>
<dbReference type="Proteomes" id="UP000238362">
    <property type="component" value="Unassembled WGS sequence"/>
</dbReference>
<feature type="region of interest" description="Disordered" evidence="1">
    <location>
        <begin position="37"/>
        <end position="113"/>
    </location>
</feature>
<protein>
    <submittedName>
        <fullName evidence="3">LytR cell envelope-related transcriptional attenuator</fullName>
    </submittedName>
</protein>
<dbReference type="Gene3D" id="3.30.70.2390">
    <property type="match status" value="1"/>
</dbReference>
<reference evidence="3 4" key="1">
    <citation type="submission" date="2018-03" db="EMBL/GenBank/DDBJ databases">
        <title>Genomic Encyclopedia of Type Strains, Phase III (KMG-III): the genomes of soil and plant-associated and newly described type strains.</title>
        <authorList>
            <person name="Whitman W."/>
        </authorList>
    </citation>
    <scope>NUCLEOTIDE SEQUENCE [LARGE SCALE GENOMIC DNA]</scope>
    <source>
        <strain evidence="3 4">CGMCC 4.7125</strain>
    </source>
</reference>
<comment type="caution">
    <text evidence="3">The sequence shown here is derived from an EMBL/GenBank/DDBJ whole genome shotgun (WGS) entry which is preliminary data.</text>
</comment>
<organism evidence="3 4">
    <name type="scientific">Prauserella shujinwangii</name>
    <dbReference type="NCBI Taxonomy" id="1453103"/>
    <lineage>
        <taxon>Bacteria</taxon>
        <taxon>Bacillati</taxon>
        <taxon>Actinomycetota</taxon>
        <taxon>Actinomycetes</taxon>
        <taxon>Pseudonocardiales</taxon>
        <taxon>Pseudonocardiaceae</taxon>
        <taxon>Prauserella</taxon>
    </lineage>
</organism>
<evidence type="ECO:0000256" key="1">
    <source>
        <dbReference type="SAM" id="MobiDB-lite"/>
    </source>
</evidence>
<dbReference type="Pfam" id="PF13399">
    <property type="entry name" value="LytR_C"/>
    <property type="match status" value="1"/>
</dbReference>
<accession>A0A2T0M159</accession>
<evidence type="ECO:0000313" key="3">
    <source>
        <dbReference type="EMBL" id="PRX50297.1"/>
    </source>
</evidence>